<name>A0A9W6WB98_9ACTN</name>
<dbReference type="GO" id="GO:0000976">
    <property type="term" value="F:transcription cis-regulatory region binding"/>
    <property type="evidence" value="ECO:0007669"/>
    <property type="project" value="TreeGrafter"/>
</dbReference>
<dbReference type="PANTHER" id="PTHR30055">
    <property type="entry name" value="HTH-TYPE TRANSCRIPTIONAL REGULATOR RUTR"/>
    <property type="match status" value="1"/>
</dbReference>
<dbReference type="InterPro" id="IPR049445">
    <property type="entry name" value="TetR_SbtR-like_C"/>
</dbReference>
<evidence type="ECO:0000256" key="1">
    <source>
        <dbReference type="ARBA" id="ARBA00023015"/>
    </source>
</evidence>
<dbReference type="Proteomes" id="UP001165079">
    <property type="component" value="Unassembled WGS sequence"/>
</dbReference>
<dbReference type="Pfam" id="PF00440">
    <property type="entry name" value="TetR_N"/>
    <property type="match status" value="1"/>
</dbReference>
<dbReference type="RefSeq" id="WP_285665584.1">
    <property type="nucleotide sequence ID" value="NZ_BSTX01000004.1"/>
</dbReference>
<dbReference type="SUPFAM" id="SSF46689">
    <property type="entry name" value="Homeodomain-like"/>
    <property type="match status" value="1"/>
</dbReference>
<keyword evidence="3" id="KW-0804">Transcription</keyword>
<gene>
    <name evidence="6" type="ORF">Afil01_52260</name>
</gene>
<proteinExistence type="predicted"/>
<evidence type="ECO:0000259" key="5">
    <source>
        <dbReference type="PROSITE" id="PS50977"/>
    </source>
</evidence>
<dbReference type="PROSITE" id="PS50977">
    <property type="entry name" value="HTH_TETR_2"/>
    <property type="match status" value="1"/>
</dbReference>
<feature type="DNA-binding region" description="H-T-H motif" evidence="4">
    <location>
        <begin position="32"/>
        <end position="51"/>
    </location>
</feature>
<organism evidence="6 7">
    <name type="scientific">Actinorhabdospora filicis</name>
    <dbReference type="NCBI Taxonomy" id="1785913"/>
    <lineage>
        <taxon>Bacteria</taxon>
        <taxon>Bacillati</taxon>
        <taxon>Actinomycetota</taxon>
        <taxon>Actinomycetes</taxon>
        <taxon>Micromonosporales</taxon>
        <taxon>Micromonosporaceae</taxon>
        <taxon>Actinorhabdospora</taxon>
    </lineage>
</organism>
<evidence type="ECO:0000256" key="4">
    <source>
        <dbReference type="PROSITE-ProRule" id="PRU00335"/>
    </source>
</evidence>
<evidence type="ECO:0000256" key="3">
    <source>
        <dbReference type="ARBA" id="ARBA00023163"/>
    </source>
</evidence>
<evidence type="ECO:0000313" key="7">
    <source>
        <dbReference type="Proteomes" id="UP001165079"/>
    </source>
</evidence>
<dbReference type="AlphaFoldDB" id="A0A9W6WB98"/>
<sequence>MSSPRRADAVRNRALALEAATALLSEPGATLTVEAIAARSGLGAGTVVRAFGGKDALIDAAVAALLAPVVARAGELAASKAPGEALRAFLAELMDFQAAHHGLSAGLDGLDLPGTTARRADLEAAVGDLIARAQRDGELRDDLPVGALTVLIGRTAFAVARDGSPELSAAYLTVLFAGLSPVHGR</sequence>
<keyword evidence="1" id="KW-0805">Transcription regulation</keyword>
<dbReference type="Gene3D" id="1.10.357.10">
    <property type="entry name" value="Tetracycline Repressor, domain 2"/>
    <property type="match status" value="1"/>
</dbReference>
<feature type="domain" description="HTH tetR-type" evidence="5">
    <location>
        <begin position="10"/>
        <end position="69"/>
    </location>
</feature>
<reference evidence="6" key="1">
    <citation type="submission" date="2023-03" db="EMBL/GenBank/DDBJ databases">
        <title>Actinorhabdospora filicis NBRC 111898.</title>
        <authorList>
            <person name="Ichikawa N."/>
            <person name="Sato H."/>
            <person name="Tonouchi N."/>
        </authorList>
    </citation>
    <scope>NUCLEOTIDE SEQUENCE</scope>
    <source>
        <strain evidence="6">NBRC 111898</strain>
    </source>
</reference>
<evidence type="ECO:0000256" key="2">
    <source>
        <dbReference type="ARBA" id="ARBA00023125"/>
    </source>
</evidence>
<dbReference type="InterPro" id="IPR009057">
    <property type="entry name" value="Homeodomain-like_sf"/>
</dbReference>
<protein>
    <submittedName>
        <fullName evidence="6">Transcriptional regulatory protein TetR</fullName>
    </submittedName>
</protein>
<dbReference type="SUPFAM" id="SSF48498">
    <property type="entry name" value="Tetracyclin repressor-like, C-terminal domain"/>
    <property type="match status" value="1"/>
</dbReference>
<dbReference type="GO" id="GO:0003700">
    <property type="term" value="F:DNA-binding transcription factor activity"/>
    <property type="evidence" value="ECO:0007669"/>
    <property type="project" value="TreeGrafter"/>
</dbReference>
<comment type="caution">
    <text evidence="6">The sequence shown here is derived from an EMBL/GenBank/DDBJ whole genome shotgun (WGS) entry which is preliminary data.</text>
</comment>
<evidence type="ECO:0000313" key="6">
    <source>
        <dbReference type="EMBL" id="GLZ80419.1"/>
    </source>
</evidence>
<dbReference type="EMBL" id="BSTX01000004">
    <property type="protein sequence ID" value="GLZ80419.1"/>
    <property type="molecule type" value="Genomic_DNA"/>
</dbReference>
<dbReference type="InterPro" id="IPR001647">
    <property type="entry name" value="HTH_TetR"/>
</dbReference>
<keyword evidence="7" id="KW-1185">Reference proteome</keyword>
<dbReference type="PANTHER" id="PTHR30055:SF234">
    <property type="entry name" value="HTH-TYPE TRANSCRIPTIONAL REGULATOR BETI"/>
    <property type="match status" value="1"/>
</dbReference>
<dbReference type="InterPro" id="IPR036271">
    <property type="entry name" value="Tet_transcr_reg_TetR-rel_C_sf"/>
</dbReference>
<dbReference type="InterPro" id="IPR050109">
    <property type="entry name" value="HTH-type_TetR-like_transc_reg"/>
</dbReference>
<dbReference type="Pfam" id="PF21597">
    <property type="entry name" value="TetR_C_43"/>
    <property type="match status" value="1"/>
</dbReference>
<keyword evidence="2 4" id="KW-0238">DNA-binding</keyword>
<accession>A0A9W6WB98</accession>